<dbReference type="InterPro" id="IPR013196">
    <property type="entry name" value="HTH_11"/>
</dbReference>
<dbReference type="eggNOG" id="COG4565">
    <property type="taxonomic scope" value="Bacteria"/>
</dbReference>
<protein>
    <submittedName>
        <fullName evidence="11">Transcriptional regulator</fullName>
    </submittedName>
</protein>
<evidence type="ECO:0000256" key="7">
    <source>
        <dbReference type="ARBA" id="ARBA00023159"/>
    </source>
</evidence>
<gene>
    <name evidence="11" type="ORF">LQ50_14645</name>
</gene>
<dbReference type="Gene3D" id="1.10.10.10">
    <property type="entry name" value="Winged helix-like DNA-binding domain superfamily/Winged helix DNA-binding domain"/>
    <property type="match status" value="1"/>
</dbReference>
<evidence type="ECO:0000313" key="11">
    <source>
        <dbReference type="EMBL" id="KHF39497.1"/>
    </source>
</evidence>
<dbReference type="AlphaFoldDB" id="A0A0B0IF45"/>
<dbReference type="PANTHER" id="PTHR45526:SF1">
    <property type="entry name" value="TRANSCRIPTIONAL REGULATORY PROTEIN DCUR-RELATED"/>
    <property type="match status" value="1"/>
</dbReference>
<dbReference type="GO" id="GO:0005737">
    <property type="term" value="C:cytoplasm"/>
    <property type="evidence" value="ECO:0007669"/>
    <property type="project" value="UniProtKB-SubCell"/>
</dbReference>
<feature type="modified residue" description="4-aspartylphosphate" evidence="9">
    <location>
        <position position="54"/>
    </location>
</feature>
<dbReference type="SUPFAM" id="SSF46785">
    <property type="entry name" value="Winged helix' DNA-binding domain"/>
    <property type="match status" value="1"/>
</dbReference>
<evidence type="ECO:0000256" key="6">
    <source>
        <dbReference type="ARBA" id="ARBA00023125"/>
    </source>
</evidence>
<evidence type="ECO:0000313" key="12">
    <source>
        <dbReference type="Proteomes" id="UP000030832"/>
    </source>
</evidence>
<name>A0A0B0IF45_9BACI</name>
<dbReference type="Pfam" id="PF00072">
    <property type="entry name" value="Response_reg"/>
    <property type="match status" value="1"/>
</dbReference>
<dbReference type="GO" id="GO:0000156">
    <property type="term" value="F:phosphorelay response regulator activity"/>
    <property type="evidence" value="ECO:0007669"/>
    <property type="project" value="TreeGrafter"/>
</dbReference>
<sequence>MIKVLILDDDPMVAEFNKRYLQEVDGFELVAIAKSFNEALDVIKQEKVDLLLLDIYMAGKSGLDLLQHIRTKDKWEIDVILVTAADDVDSIQTALRYGAVDYIIKPFEFERFNQALTTYREKHYLLNKQNSLKQEELDRKILHKNEKKQMSLPKGLTTNTLQVIVSAILHKKEEPFSTDEIAETVQVSRVSVRKYIKYLKEIGVLGERMTYGAIGRPVYLYVNKDLTKSTFQNLF</sequence>
<dbReference type="PIRSF" id="PIRSF006171">
    <property type="entry name" value="RR_citrat_malat"/>
    <property type="match status" value="1"/>
</dbReference>
<keyword evidence="6" id="KW-0238">DNA-binding</keyword>
<accession>A0A0B0IF45</accession>
<dbReference type="CDD" id="cd19925">
    <property type="entry name" value="REC_citrate_TCS"/>
    <property type="match status" value="1"/>
</dbReference>
<keyword evidence="12" id="KW-1185">Reference proteome</keyword>
<dbReference type="InterPro" id="IPR051271">
    <property type="entry name" value="2C-system_Tx_regulators"/>
</dbReference>
<evidence type="ECO:0000256" key="3">
    <source>
        <dbReference type="ARBA" id="ARBA00022553"/>
    </source>
</evidence>
<dbReference type="GO" id="GO:0003677">
    <property type="term" value="F:DNA binding"/>
    <property type="evidence" value="ECO:0007669"/>
    <property type="project" value="UniProtKB-KW"/>
</dbReference>
<keyword evidence="4" id="KW-0902">Two-component regulatory system</keyword>
<dbReference type="Pfam" id="PF08279">
    <property type="entry name" value="HTH_11"/>
    <property type="match status" value="1"/>
</dbReference>
<keyword evidence="7" id="KW-0010">Activator</keyword>
<dbReference type="PROSITE" id="PS50110">
    <property type="entry name" value="RESPONSE_REGULATORY"/>
    <property type="match status" value="1"/>
</dbReference>
<evidence type="ECO:0000256" key="2">
    <source>
        <dbReference type="ARBA" id="ARBA00022490"/>
    </source>
</evidence>
<feature type="domain" description="Response regulatory" evidence="10">
    <location>
        <begin position="3"/>
        <end position="120"/>
    </location>
</feature>
<comment type="caution">
    <text evidence="11">The sequence shown here is derived from an EMBL/GenBank/DDBJ whole genome shotgun (WGS) entry which is preliminary data.</text>
</comment>
<dbReference type="GO" id="GO:0003700">
    <property type="term" value="F:DNA-binding transcription factor activity"/>
    <property type="evidence" value="ECO:0007669"/>
    <property type="project" value="InterPro"/>
</dbReference>
<keyword evidence="5" id="KW-0805">Transcription regulation</keyword>
<dbReference type="InterPro" id="IPR036390">
    <property type="entry name" value="WH_DNA-bd_sf"/>
</dbReference>
<reference evidence="11 12" key="1">
    <citation type="submission" date="2014-09" db="EMBL/GenBank/DDBJ databases">
        <title>Genome sequencing and annotation of Bacillus Okhensis strain Kh10-101T.</title>
        <authorList>
            <person name="Prakash J.S."/>
        </authorList>
    </citation>
    <scope>NUCLEOTIDE SEQUENCE [LARGE SCALE GENOMIC DNA]</scope>
    <source>
        <strain evidence="12">Kh10-101T</strain>
    </source>
</reference>
<dbReference type="InterPro" id="IPR011006">
    <property type="entry name" value="CheY-like_superfamily"/>
</dbReference>
<evidence type="ECO:0000256" key="4">
    <source>
        <dbReference type="ARBA" id="ARBA00023012"/>
    </source>
</evidence>
<dbReference type="InterPro" id="IPR001789">
    <property type="entry name" value="Sig_transdc_resp-reg_receiver"/>
</dbReference>
<dbReference type="InterPro" id="IPR036388">
    <property type="entry name" value="WH-like_DNA-bd_sf"/>
</dbReference>
<keyword evidence="8" id="KW-0804">Transcription</keyword>
<dbReference type="SMART" id="SM00448">
    <property type="entry name" value="REC"/>
    <property type="match status" value="1"/>
</dbReference>
<dbReference type="InterPro" id="IPR024187">
    <property type="entry name" value="Sig_transdc_resp-reg_cit/mal"/>
</dbReference>
<dbReference type="RefSeq" id="WP_034630336.1">
    <property type="nucleotide sequence ID" value="NZ_JRJU01000018.1"/>
</dbReference>
<evidence type="ECO:0000256" key="8">
    <source>
        <dbReference type="ARBA" id="ARBA00023163"/>
    </source>
</evidence>
<proteinExistence type="predicted"/>
<dbReference type="PANTHER" id="PTHR45526">
    <property type="entry name" value="TRANSCRIPTIONAL REGULATORY PROTEIN DPIA"/>
    <property type="match status" value="1"/>
</dbReference>
<organism evidence="11 12">
    <name type="scientific">Halalkalibacter okhensis</name>
    <dbReference type="NCBI Taxonomy" id="333138"/>
    <lineage>
        <taxon>Bacteria</taxon>
        <taxon>Bacillati</taxon>
        <taxon>Bacillota</taxon>
        <taxon>Bacilli</taxon>
        <taxon>Bacillales</taxon>
        <taxon>Bacillaceae</taxon>
        <taxon>Halalkalibacter</taxon>
    </lineage>
</organism>
<dbReference type="EMBL" id="JRJU01000018">
    <property type="protein sequence ID" value="KHF39497.1"/>
    <property type="molecule type" value="Genomic_DNA"/>
</dbReference>
<dbReference type="Gene3D" id="3.40.50.2300">
    <property type="match status" value="1"/>
</dbReference>
<evidence type="ECO:0000256" key="1">
    <source>
        <dbReference type="ARBA" id="ARBA00004496"/>
    </source>
</evidence>
<dbReference type="SUPFAM" id="SSF52172">
    <property type="entry name" value="CheY-like"/>
    <property type="match status" value="1"/>
</dbReference>
<evidence type="ECO:0000259" key="10">
    <source>
        <dbReference type="PROSITE" id="PS50110"/>
    </source>
</evidence>
<keyword evidence="2" id="KW-0963">Cytoplasm</keyword>
<evidence type="ECO:0000256" key="9">
    <source>
        <dbReference type="PROSITE-ProRule" id="PRU00169"/>
    </source>
</evidence>
<dbReference type="STRING" id="333138.LQ50_14645"/>
<comment type="subcellular location">
    <subcellularLocation>
        <location evidence="1">Cytoplasm</location>
    </subcellularLocation>
</comment>
<keyword evidence="3 9" id="KW-0597">Phosphoprotein</keyword>
<dbReference type="OrthoDB" id="9759232at2"/>
<dbReference type="Proteomes" id="UP000030832">
    <property type="component" value="Unassembled WGS sequence"/>
</dbReference>
<evidence type="ECO:0000256" key="5">
    <source>
        <dbReference type="ARBA" id="ARBA00023015"/>
    </source>
</evidence>